<dbReference type="PANTHER" id="PTHR36696">
    <property type="entry name" value="AGAP012002-PA"/>
    <property type="match status" value="1"/>
</dbReference>
<protein>
    <submittedName>
        <fullName evidence="1">Uncharacterized protein</fullName>
    </submittedName>
</protein>
<evidence type="ECO:0000313" key="1">
    <source>
        <dbReference type="EMBL" id="CAF0727855.1"/>
    </source>
</evidence>
<name>A0A813MQR6_9BILA</name>
<dbReference type="SUPFAM" id="SSF47473">
    <property type="entry name" value="EF-hand"/>
    <property type="match status" value="1"/>
</dbReference>
<dbReference type="EMBL" id="CAJNOC010000212">
    <property type="protein sequence ID" value="CAF0727855.1"/>
    <property type="molecule type" value="Genomic_DNA"/>
</dbReference>
<reference evidence="1" key="1">
    <citation type="submission" date="2021-02" db="EMBL/GenBank/DDBJ databases">
        <authorList>
            <person name="Nowell W R."/>
        </authorList>
    </citation>
    <scope>NUCLEOTIDE SEQUENCE</scope>
    <source>
        <strain evidence="1">Ploen Becks lab</strain>
    </source>
</reference>
<dbReference type="AlphaFoldDB" id="A0A813MQR6"/>
<dbReference type="OrthoDB" id="10021598at2759"/>
<gene>
    <name evidence="1" type="ORF">OXX778_LOCUS2637</name>
</gene>
<dbReference type="InterPro" id="IPR011992">
    <property type="entry name" value="EF-hand-dom_pair"/>
</dbReference>
<organism evidence="1 2">
    <name type="scientific">Brachionus calyciflorus</name>
    <dbReference type="NCBI Taxonomy" id="104777"/>
    <lineage>
        <taxon>Eukaryota</taxon>
        <taxon>Metazoa</taxon>
        <taxon>Spiralia</taxon>
        <taxon>Gnathifera</taxon>
        <taxon>Rotifera</taxon>
        <taxon>Eurotatoria</taxon>
        <taxon>Monogononta</taxon>
        <taxon>Pseudotrocha</taxon>
        <taxon>Ploima</taxon>
        <taxon>Brachionidae</taxon>
        <taxon>Brachionus</taxon>
    </lineage>
</organism>
<sequence>MESEVYDRREELSNINALSFRDLKANNNIGRLALSKNICRFELPIDMKLFETMTPANYLERYCKVNDRRKTLYKRVFDKYKIKNEKEDFVDLKTFEECLIEVHMKSINKSHVNQIINLVGLTQQQTINFQLFLGLAALSERVLYHQFVTEDTIDLPEYQKDKIECADFGSLASKLDGINIKSPMLNLLKLL</sequence>
<evidence type="ECO:0000313" key="2">
    <source>
        <dbReference type="Proteomes" id="UP000663879"/>
    </source>
</evidence>
<dbReference type="Proteomes" id="UP000663879">
    <property type="component" value="Unassembled WGS sequence"/>
</dbReference>
<accession>A0A813MQR6</accession>
<dbReference type="PANTHER" id="PTHR36696:SF1">
    <property type="entry name" value="EF-HAND DOMAIN-CONTAINING PROTEIN"/>
    <property type="match status" value="1"/>
</dbReference>
<keyword evidence="2" id="KW-1185">Reference proteome</keyword>
<comment type="caution">
    <text evidence="1">The sequence shown here is derived from an EMBL/GenBank/DDBJ whole genome shotgun (WGS) entry which is preliminary data.</text>
</comment>
<proteinExistence type="predicted"/>